<feature type="region of interest" description="Disordered" evidence="1">
    <location>
        <begin position="259"/>
        <end position="301"/>
    </location>
</feature>
<reference evidence="2" key="1">
    <citation type="journal article" date="2020" name="Stud. Mycol.">
        <title>101 Dothideomycetes genomes: a test case for predicting lifestyles and emergence of pathogens.</title>
        <authorList>
            <person name="Haridas S."/>
            <person name="Albert R."/>
            <person name="Binder M."/>
            <person name="Bloem J."/>
            <person name="Labutti K."/>
            <person name="Salamov A."/>
            <person name="Andreopoulos B."/>
            <person name="Baker S."/>
            <person name="Barry K."/>
            <person name="Bills G."/>
            <person name="Bluhm B."/>
            <person name="Cannon C."/>
            <person name="Castanera R."/>
            <person name="Culley D."/>
            <person name="Daum C."/>
            <person name="Ezra D."/>
            <person name="Gonzalez J."/>
            <person name="Henrissat B."/>
            <person name="Kuo A."/>
            <person name="Liang C."/>
            <person name="Lipzen A."/>
            <person name="Lutzoni F."/>
            <person name="Magnuson J."/>
            <person name="Mondo S."/>
            <person name="Nolan M."/>
            <person name="Ohm R."/>
            <person name="Pangilinan J."/>
            <person name="Park H.-J."/>
            <person name="Ramirez L."/>
            <person name="Alfaro M."/>
            <person name="Sun H."/>
            <person name="Tritt A."/>
            <person name="Yoshinaga Y."/>
            <person name="Zwiers L.-H."/>
            <person name="Turgeon B."/>
            <person name="Goodwin S."/>
            <person name="Spatafora J."/>
            <person name="Crous P."/>
            <person name="Grigoriev I."/>
        </authorList>
    </citation>
    <scope>NUCLEOTIDE SEQUENCE</scope>
    <source>
        <strain evidence="2">CBS 121410</strain>
    </source>
</reference>
<comment type="caution">
    <text evidence="2">The sequence shown here is derived from an EMBL/GenBank/DDBJ whole genome shotgun (WGS) entry which is preliminary data.</text>
</comment>
<dbReference type="OrthoDB" id="5366332at2759"/>
<evidence type="ECO:0000313" key="3">
    <source>
        <dbReference type="Proteomes" id="UP000799776"/>
    </source>
</evidence>
<feature type="region of interest" description="Disordered" evidence="1">
    <location>
        <begin position="183"/>
        <end position="217"/>
    </location>
</feature>
<evidence type="ECO:0000256" key="1">
    <source>
        <dbReference type="SAM" id="MobiDB-lite"/>
    </source>
</evidence>
<accession>A0A9P4HMD5</accession>
<name>A0A9P4HMD5_9PEZI</name>
<dbReference type="EMBL" id="ML978842">
    <property type="protein sequence ID" value="KAF2083178.1"/>
    <property type="molecule type" value="Genomic_DNA"/>
</dbReference>
<dbReference type="Proteomes" id="UP000799776">
    <property type="component" value="Unassembled WGS sequence"/>
</dbReference>
<dbReference type="AlphaFoldDB" id="A0A9P4HMD5"/>
<feature type="region of interest" description="Disordered" evidence="1">
    <location>
        <begin position="382"/>
        <end position="421"/>
    </location>
</feature>
<feature type="compositionally biased region" description="Polar residues" evidence="1">
    <location>
        <begin position="87"/>
        <end position="96"/>
    </location>
</feature>
<sequence length="436" mass="47117">MTTTTPLATPDDVAAQPPPAAEPMSRTDSGFEDQSDLPKEVQNHSHVTTPDVAEPSASRMPEHAVDTQPSGPEPFPSLDPRCGQPPSEASNTSTSVGPARSTVVSPPEPAVSKKRRSRPNSRHSTNRSNSRRSSITQSISARPALPSRVRSAPPSIAARNLPATDIDDVLALHFRACTLFQPPSPLNSAPQTPAGPARHSIDYARRRPPPFYHSASLPENTSVHAMSARHSRAASSIASTFDAPASPYYGKPSFDAHRYSYAHDNDNDDPDTDDAETSTPAPPPATVMHWTSPSTRRREYAEIDKSTTGIRGFVRKLLPRRLAPAAMSRQSFYDPEKDDDESDAGSVRRYRLDLPDADAAEAEHASGADGFADKDTGTVLSRKRLLGSRGRDGRHGGSATEDADDDTGKLRWLSSNRPERAGPRFCLSGRWSCFSG</sequence>
<feature type="compositionally biased region" description="Basic residues" evidence="1">
    <location>
        <begin position="112"/>
        <end position="125"/>
    </location>
</feature>
<feature type="compositionally biased region" description="Acidic residues" evidence="1">
    <location>
        <begin position="266"/>
        <end position="276"/>
    </location>
</feature>
<feature type="region of interest" description="Disordered" evidence="1">
    <location>
        <begin position="325"/>
        <end position="345"/>
    </location>
</feature>
<proteinExistence type="predicted"/>
<organism evidence="2 3">
    <name type="scientific">Saccharata proteae CBS 121410</name>
    <dbReference type="NCBI Taxonomy" id="1314787"/>
    <lineage>
        <taxon>Eukaryota</taxon>
        <taxon>Fungi</taxon>
        <taxon>Dikarya</taxon>
        <taxon>Ascomycota</taxon>
        <taxon>Pezizomycotina</taxon>
        <taxon>Dothideomycetes</taxon>
        <taxon>Dothideomycetes incertae sedis</taxon>
        <taxon>Botryosphaeriales</taxon>
        <taxon>Saccharataceae</taxon>
        <taxon>Saccharata</taxon>
    </lineage>
</organism>
<protein>
    <submittedName>
        <fullName evidence="2">Uncharacterized protein</fullName>
    </submittedName>
</protein>
<keyword evidence="3" id="KW-1185">Reference proteome</keyword>
<evidence type="ECO:0000313" key="2">
    <source>
        <dbReference type="EMBL" id="KAF2083178.1"/>
    </source>
</evidence>
<gene>
    <name evidence="2" type="ORF">K490DRAFT_60715</name>
</gene>
<feature type="region of interest" description="Disordered" evidence="1">
    <location>
        <begin position="1"/>
        <end position="153"/>
    </location>
</feature>